<proteinExistence type="predicted"/>
<name>A0A9J6G2K2_HAELO</name>
<protein>
    <recommendedName>
        <fullName evidence="1">Ig-like domain-containing protein</fullName>
    </recommendedName>
</protein>
<dbReference type="VEuPathDB" id="VectorBase:HLOH_051324"/>
<evidence type="ECO:0000313" key="2">
    <source>
        <dbReference type="EMBL" id="KAH9368588.1"/>
    </source>
</evidence>
<dbReference type="EMBL" id="JABSTR010000004">
    <property type="protein sequence ID" value="KAH9368588.1"/>
    <property type="molecule type" value="Genomic_DNA"/>
</dbReference>
<feature type="domain" description="Ig-like" evidence="1">
    <location>
        <begin position="34"/>
        <end position="163"/>
    </location>
</feature>
<comment type="caution">
    <text evidence="2">The sequence shown here is derived from an EMBL/GenBank/DDBJ whole genome shotgun (WGS) entry which is preliminary data.</text>
</comment>
<evidence type="ECO:0000313" key="3">
    <source>
        <dbReference type="Proteomes" id="UP000821853"/>
    </source>
</evidence>
<dbReference type="OrthoDB" id="6478865at2759"/>
<keyword evidence="3" id="KW-1185">Reference proteome</keyword>
<dbReference type="PROSITE" id="PS50835">
    <property type="entry name" value="IG_LIKE"/>
    <property type="match status" value="1"/>
</dbReference>
<accession>A0A9J6G2K2</accession>
<gene>
    <name evidence="2" type="ORF">HPB48_000547</name>
</gene>
<dbReference type="InterPro" id="IPR007110">
    <property type="entry name" value="Ig-like_dom"/>
</dbReference>
<dbReference type="AlphaFoldDB" id="A0A9J6G2K2"/>
<evidence type="ECO:0000259" key="1">
    <source>
        <dbReference type="PROSITE" id="PS50835"/>
    </source>
</evidence>
<reference evidence="2 3" key="1">
    <citation type="journal article" date="2020" name="Cell">
        <title>Large-Scale Comparative Analyses of Tick Genomes Elucidate Their Genetic Diversity and Vector Capacities.</title>
        <authorList>
            <consortium name="Tick Genome and Microbiome Consortium (TIGMIC)"/>
            <person name="Jia N."/>
            <person name="Wang J."/>
            <person name="Shi W."/>
            <person name="Du L."/>
            <person name="Sun Y."/>
            <person name="Zhan W."/>
            <person name="Jiang J.F."/>
            <person name="Wang Q."/>
            <person name="Zhang B."/>
            <person name="Ji P."/>
            <person name="Bell-Sakyi L."/>
            <person name="Cui X.M."/>
            <person name="Yuan T.T."/>
            <person name="Jiang B.G."/>
            <person name="Yang W.F."/>
            <person name="Lam T.T."/>
            <person name="Chang Q.C."/>
            <person name="Ding S.J."/>
            <person name="Wang X.J."/>
            <person name="Zhu J.G."/>
            <person name="Ruan X.D."/>
            <person name="Zhao L."/>
            <person name="Wei J.T."/>
            <person name="Ye R.Z."/>
            <person name="Que T.C."/>
            <person name="Du C.H."/>
            <person name="Zhou Y.H."/>
            <person name="Cheng J.X."/>
            <person name="Dai P.F."/>
            <person name="Guo W.B."/>
            <person name="Han X.H."/>
            <person name="Huang E.J."/>
            <person name="Li L.F."/>
            <person name="Wei W."/>
            <person name="Gao Y.C."/>
            <person name="Liu J.Z."/>
            <person name="Shao H.Z."/>
            <person name="Wang X."/>
            <person name="Wang C.C."/>
            <person name="Yang T.C."/>
            <person name="Huo Q.B."/>
            <person name="Li W."/>
            <person name="Chen H.Y."/>
            <person name="Chen S.E."/>
            <person name="Zhou L.G."/>
            <person name="Ni X.B."/>
            <person name="Tian J.H."/>
            <person name="Sheng Y."/>
            <person name="Liu T."/>
            <person name="Pan Y.S."/>
            <person name="Xia L.Y."/>
            <person name="Li J."/>
            <person name="Zhao F."/>
            <person name="Cao W.C."/>
        </authorList>
    </citation>
    <scope>NUCLEOTIDE SEQUENCE [LARGE SCALE GENOMIC DNA]</scope>
    <source>
        <strain evidence="2">HaeL-2018</strain>
    </source>
</reference>
<sequence length="195" mass="22670">MSLEEEVMRTVTPSSWSVTTTLVWRRSGRTWCVPRAASLWSTGSQGVRIRWPSVHRRVRDGTDSTVVLDCDYVYNENDLKLVVKWFFNGGLEPGYQWIPEMKVREAFGVLQRRLDDTILVNFREDYSQYQAIRILKSTKELNREYTCIVPPPAGQDTRNHDMTALRELLSPSVGLRTQTYSTKYECLERTTSPIR</sequence>
<dbReference type="Proteomes" id="UP000821853">
    <property type="component" value="Chromosome 2"/>
</dbReference>
<organism evidence="2 3">
    <name type="scientific">Haemaphysalis longicornis</name>
    <name type="common">Bush tick</name>
    <dbReference type="NCBI Taxonomy" id="44386"/>
    <lineage>
        <taxon>Eukaryota</taxon>
        <taxon>Metazoa</taxon>
        <taxon>Ecdysozoa</taxon>
        <taxon>Arthropoda</taxon>
        <taxon>Chelicerata</taxon>
        <taxon>Arachnida</taxon>
        <taxon>Acari</taxon>
        <taxon>Parasitiformes</taxon>
        <taxon>Ixodida</taxon>
        <taxon>Ixodoidea</taxon>
        <taxon>Ixodidae</taxon>
        <taxon>Haemaphysalinae</taxon>
        <taxon>Haemaphysalis</taxon>
    </lineage>
</organism>